<comment type="caution">
    <text evidence="1">The sequence shown here is derived from an EMBL/GenBank/DDBJ whole genome shotgun (WGS) entry which is preliminary data.</text>
</comment>
<gene>
    <name evidence="1" type="ORF">L210DRAFT_3204720</name>
</gene>
<evidence type="ECO:0000313" key="1">
    <source>
        <dbReference type="EMBL" id="KAF8442307.1"/>
    </source>
</evidence>
<reference evidence="1" key="1">
    <citation type="submission" date="2019-10" db="EMBL/GenBank/DDBJ databases">
        <authorList>
            <consortium name="DOE Joint Genome Institute"/>
            <person name="Kuo A."/>
            <person name="Miyauchi S."/>
            <person name="Kiss E."/>
            <person name="Drula E."/>
            <person name="Kohler A."/>
            <person name="Sanchez-Garcia M."/>
            <person name="Andreopoulos B."/>
            <person name="Barry K.W."/>
            <person name="Bonito G."/>
            <person name="Buee M."/>
            <person name="Carver A."/>
            <person name="Chen C."/>
            <person name="Cichocki N."/>
            <person name="Clum A."/>
            <person name="Culley D."/>
            <person name="Crous P.W."/>
            <person name="Fauchery L."/>
            <person name="Girlanda M."/>
            <person name="Hayes R."/>
            <person name="Keri Z."/>
            <person name="LaButti K."/>
            <person name="Lipzen A."/>
            <person name="Lombard V."/>
            <person name="Magnuson J."/>
            <person name="Maillard F."/>
            <person name="Morin E."/>
            <person name="Murat C."/>
            <person name="Nolan M."/>
            <person name="Ohm R."/>
            <person name="Pangilinan J."/>
            <person name="Pereira M."/>
            <person name="Perotto S."/>
            <person name="Peter M."/>
            <person name="Riley R."/>
            <person name="Sitrit Y."/>
            <person name="Stielow B."/>
            <person name="Szollosi G."/>
            <person name="Zifcakova L."/>
            <person name="Stursova M."/>
            <person name="Spatafora J.W."/>
            <person name="Tedersoo L."/>
            <person name="Vaario L.-M."/>
            <person name="Yamada A."/>
            <person name="Yan M."/>
            <person name="Wang P."/>
            <person name="Xu J."/>
            <person name="Bruns T."/>
            <person name="Baldrian P."/>
            <person name="Vilgalys R."/>
            <person name="Henrissat B."/>
            <person name="Grigoriev I.V."/>
            <person name="Hibbett D."/>
            <person name="Nagy L.G."/>
            <person name="Martin F.M."/>
        </authorList>
    </citation>
    <scope>NUCLEOTIDE SEQUENCE</scope>
    <source>
        <strain evidence="1">BED1</strain>
    </source>
</reference>
<dbReference type="Proteomes" id="UP001194468">
    <property type="component" value="Unassembled WGS sequence"/>
</dbReference>
<sequence length="313" mass="35056">MSQPPKMLSHALTRWEGEKRYPRTVVFGRWCIFLAGKKIQYHDIDSDTTILCMTVPLMPISGLQRTPPVPQASTDIGCISCCPIGTDMGQAPPARFGARPPYTQTASAHDFQTDCKIQTRLHTSIVCSLKSHQRKHTLSLFGRISVVCPWICLPSSRHTLFPTPQHSGIARSSLRLALIPSSPQFHSRPCYWIGQHQTPACRWHARPQRTTPYCLDLTLPKPVSSTDDLPISIHSQRLSEGIWAFDWYTADDDGVCKFTIDASREKCTMAFSDPCPLASPARWVGVIFDGTRGRMHCLRDEGEVNEVVTIDLV</sequence>
<organism evidence="1 2">
    <name type="scientific">Boletus edulis BED1</name>
    <dbReference type="NCBI Taxonomy" id="1328754"/>
    <lineage>
        <taxon>Eukaryota</taxon>
        <taxon>Fungi</taxon>
        <taxon>Dikarya</taxon>
        <taxon>Basidiomycota</taxon>
        <taxon>Agaricomycotina</taxon>
        <taxon>Agaricomycetes</taxon>
        <taxon>Agaricomycetidae</taxon>
        <taxon>Boletales</taxon>
        <taxon>Boletineae</taxon>
        <taxon>Boletaceae</taxon>
        <taxon>Boletoideae</taxon>
        <taxon>Boletus</taxon>
    </lineage>
</organism>
<evidence type="ECO:0000313" key="2">
    <source>
        <dbReference type="Proteomes" id="UP001194468"/>
    </source>
</evidence>
<name>A0AAD4BWX6_BOLED</name>
<dbReference type="AlphaFoldDB" id="A0AAD4BWX6"/>
<proteinExistence type="predicted"/>
<protein>
    <submittedName>
        <fullName evidence="1">Uncharacterized protein</fullName>
    </submittedName>
</protein>
<accession>A0AAD4BWX6</accession>
<dbReference type="EMBL" id="WHUW01000009">
    <property type="protein sequence ID" value="KAF8442307.1"/>
    <property type="molecule type" value="Genomic_DNA"/>
</dbReference>
<reference evidence="1" key="2">
    <citation type="journal article" date="2020" name="Nat. Commun.">
        <title>Large-scale genome sequencing of mycorrhizal fungi provides insights into the early evolution of symbiotic traits.</title>
        <authorList>
            <person name="Miyauchi S."/>
            <person name="Kiss E."/>
            <person name="Kuo A."/>
            <person name="Drula E."/>
            <person name="Kohler A."/>
            <person name="Sanchez-Garcia M."/>
            <person name="Morin E."/>
            <person name="Andreopoulos B."/>
            <person name="Barry K.W."/>
            <person name="Bonito G."/>
            <person name="Buee M."/>
            <person name="Carver A."/>
            <person name="Chen C."/>
            <person name="Cichocki N."/>
            <person name="Clum A."/>
            <person name="Culley D."/>
            <person name="Crous P.W."/>
            <person name="Fauchery L."/>
            <person name="Girlanda M."/>
            <person name="Hayes R.D."/>
            <person name="Keri Z."/>
            <person name="LaButti K."/>
            <person name="Lipzen A."/>
            <person name="Lombard V."/>
            <person name="Magnuson J."/>
            <person name="Maillard F."/>
            <person name="Murat C."/>
            <person name="Nolan M."/>
            <person name="Ohm R.A."/>
            <person name="Pangilinan J."/>
            <person name="Pereira M.F."/>
            <person name="Perotto S."/>
            <person name="Peter M."/>
            <person name="Pfister S."/>
            <person name="Riley R."/>
            <person name="Sitrit Y."/>
            <person name="Stielow J.B."/>
            <person name="Szollosi G."/>
            <person name="Zifcakova L."/>
            <person name="Stursova M."/>
            <person name="Spatafora J.W."/>
            <person name="Tedersoo L."/>
            <person name="Vaario L.M."/>
            <person name="Yamada A."/>
            <person name="Yan M."/>
            <person name="Wang P."/>
            <person name="Xu J."/>
            <person name="Bruns T."/>
            <person name="Baldrian P."/>
            <person name="Vilgalys R."/>
            <person name="Dunand C."/>
            <person name="Henrissat B."/>
            <person name="Grigoriev I.V."/>
            <person name="Hibbett D."/>
            <person name="Nagy L.G."/>
            <person name="Martin F.M."/>
        </authorList>
    </citation>
    <scope>NUCLEOTIDE SEQUENCE</scope>
    <source>
        <strain evidence="1">BED1</strain>
    </source>
</reference>
<keyword evidence="2" id="KW-1185">Reference proteome</keyword>